<comment type="function">
    <text evidence="13">5'-&gt;3' double-stranded DNA exonuclease which may also possess a cryptic 3'-&gt;5' double-stranded DNA exonuclease activity. Functions in DNA mismatch repair.</text>
</comment>
<dbReference type="STRING" id="36166.T1GQM6"/>
<accession>T1GQM6</accession>
<dbReference type="Proteomes" id="UP000015102">
    <property type="component" value="Unassembled WGS sequence"/>
</dbReference>
<dbReference type="EMBL" id="CAQQ02101080">
    <property type="status" value="NOT_ANNOTATED_CDS"/>
    <property type="molecule type" value="Genomic_DNA"/>
</dbReference>
<keyword evidence="7 13" id="KW-0228">DNA excision</keyword>
<dbReference type="GO" id="GO:0017108">
    <property type="term" value="F:5'-flap endonuclease activity"/>
    <property type="evidence" value="ECO:0007669"/>
    <property type="project" value="TreeGrafter"/>
</dbReference>
<reference evidence="15" key="1">
    <citation type="submission" date="2013-02" db="EMBL/GenBank/DDBJ databases">
        <authorList>
            <person name="Hughes D."/>
        </authorList>
    </citation>
    <scope>NUCLEOTIDE SEQUENCE</scope>
    <source>
        <strain>Durham</strain>
        <strain evidence="15">NC isolate 2 -- Noor lab</strain>
    </source>
</reference>
<dbReference type="GO" id="GO:0006310">
    <property type="term" value="P:DNA recombination"/>
    <property type="evidence" value="ECO:0007669"/>
    <property type="project" value="TreeGrafter"/>
</dbReference>
<evidence type="ECO:0000256" key="5">
    <source>
        <dbReference type="ARBA" id="ARBA00022723"/>
    </source>
</evidence>
<dbReference type="Gene3D" id="1.10.150.20">
    <property type="entry name" value="5' to 3' exonuclease, C-terminal subdomain"/>
    <property type="match status" value="1"/>
</dbReference>
<evidence type="ECO:0000256" key="13">
    <source>
        <dbReference type="RuleBase" id="RU910737"/>
    </source>
</evidence>
<evidence type="ECO:0000256" key="11">
    <source>
        <dbReference type="ARBA" id="ARBA00023204"/>
    </source>
</evidence>
<reference evidence="14" key="2">
    <citation type="submission" date="2015-06" db="UniProtKB">
        <authorList>
            <consortium name="EnsemblMetazoa"/>
        </authorList>
    </citation>
    <scope>IDENTIFICATION</scope>
</reference>
<evidence type="ECO:0000256" key="12">
    <source>
        <dbReference type="ARBA" id="ARBA00023242"/>
    </source>
</evidence>
<evidence type="ECO:0000256" key="3">
    <source>
        <dbReference type="ARBA" id="ARBA00020324"/>
    </source>
</evidence>
<name>T1GQM6_MEGSC</name>
<evidence type="ECO:0000256" key="9">
    <source>
        <dbReference type="ARBA" id="ARBA00022842"/>
    </source>
</evidence>
<dbReference type="PANTHER" id="PTHR11081:SF8">
    <property type="entry name" value="EXONUCLEASE 1"/>
    <property type="match status" value="1"/>
</dbReference>
<keyword evidence="9 13" id="KW-0460">Magnesium</keyword>
<evidence type="ECO:0000256" key="8">
    <source>
        <dbReference type="ARBA" id="ARBA00022801"/>
    </source>
</evidence>
<comment type="similarity">
    <text evidence="2 13">Belongs to the XPG/RAD2 endonuclease family. EXO1 subfamily.</text>
</comment>
<dbReference type="FunFam" id="1.10.150.20:FF:000011">
    <property type="entry name" value="exonuclease 1"/>
    <property type="match status" value="1"/>
</dbReference>
<keyword evidence="13" id="KW-0269">Exonuclease</keyword>
<dbReference type="AlphaFoldDB" id="T1GQM6"/>
<dbReference type="SUPFAM" id="SSF47807">
    <property type="entry name" value="5' to 3' exonuclease, C-terminal subdomain"/>
    <property type="match status" value="1"/>
</dbReference>
<keyword evidence="8 13" id="KW-0378">Hydrolase</keyword>
<evidence type="ECO:0000256" key="7">
    <source>
        <dbReference type="ARBA" id="ARBA00022769"/>
    </source>
</evidence>
<keyword evidence="11 13" id="KW-0234">DNA repair</keyword>
<evidence type="ECO:0000313" key="15">
    <source>
        <dbReference type="Proteomes" id="UP000015102"/>
    </source>
</evidence>
<dbReference type="HOGENOM" id="CLU_783663_0_0_1"/>
<dbReference type="EnsemblMetazoa" id="MESCA005937-RA">
    <property type="protein sequence ID" value="MESCA005937-PA"/>
    <property type="gene ID" value="MESCA005937"/>
</dbReference>
<dbReference type="GO" id="GO:0006298">
    <property type="term" value="P:mismatch repair"/>
    <property type="evidence" value="ECO:0007669"/>
    <property type="project" value="TreeGrafter"/>
</dbReference>
<dbReference type="GO" id="GO:0046872">
    <property type="term" value="F:metal ion binding"/>
    <property type="evidence" value="ECO:0007669"/>
    <property type="project" value="UniProtKB-UniRule"/>
</dbReference>
<evidence type="ECO:0000256" key="2">
    <source>
        <dbReference type="ARBA" id="ARBA00010563"/>
    </source>
</evidence>
<keyword evidence="4 13" id="KW-0540">Nuclease</keyword>
<sequence length="354" mass="40938">MCILSGCDYLDSLPGIGLAKACKFVLLTEETDLKKSLLKLPSYLNLKNVVVTQDYIDNFLVAEATFKHMFVYCPIKRAVVRLNEIPGDHPEIEALCKNAGVNDLDEETAFNLALGNLNPFGLKKLDDFNPDTHKLTPSNKFEKITVAKHSSIWLKNFKKHQPKSNEKLCAFQFVTKSKDKILNKVVENLEDDEKSEEDESSIMEMYAQKEYLSYNEDNFKDLEEKEHNSINKKRNPFGKSVSERDIFKENTTSLLKTLSPKKREIKTVREVRSRFFLPFVKQENSSKNNDNSKKSLENVEKYINDPLKSEKRKCSDDLQRPPKQLFTEKIKTENNKMLKWKESLKVSLQNLIVV</sequence>
<evidence type="ECO:0000256" key="1">
    <source>
        <dbReference type="ARBA" id="ARBA00004123"/>
    </source>
</evidence>
<dbReference type="GO" id="GO:0035312">
    <property type="term" value="F:5'-3' DNA exonuclease activity"/>
    <property type="evidence" value="ECO:0007669"/>
    <property type="project" value="UniProtKB-UniRule"/>
</dbReference>
<evidence type="ECO:0000256" key="10">
    <source>
        <dbReference type="ARBA" id="ARBA00022881"/>
    </source>
</evidence>
<keyword evidence="13" id="KW-0238">DNA-binding</keyword>
<evidence type="ECO:0000313" key="14">
    <source>
        <dbReference type="EnsemblMetazoa" id="MESCA005937-PA"/>
    </source>
</evidence>
<dbReference type="PANTHER" id="PTHR11081">
    <property type="entry name" value="FLAP ENDONUCLEASE FAMILY MEMBER"/>
    <property type="match status" value="1"/>
</dbReference>
<organism evidence="14 15">
    <name type="scientific">Megaselia scalaris</name>
    <name type="common">Humpbacked fly</name>
    <name type="synonym">Phora scalaris</name>
    <dbReference type="NCBI Taxonomy" id="36166"/>
    <lineage>
        <taxon>Eukaryota</taxon>
        <taxon>Metazoa</taxon>
        <taxon>Ecdysozoa</taxon>
        <taxon>Arthropoda</taxon>
        <taxon>Hexapoda</taxon>
        <taxon>Insecta</taxon>
        <taxon>Pterygota</taxon>
        <taxon>Neoptera</taxon>
        <taxon>Endopterygota</taxon>
        <taxon>Diptera</taxon>
        <taxon>Brachycera</taxon>
        <taxon>Muscomorpha</taxon>
        <taxon>Platypezoidea</taxon>
        <taxon>Phoridae</taxon>
        <taxon>Megaseliini</taxon>
        <taxon>Megaselia</taxon>
    </lineage>
</organism>
<evidence type="ECO:0000256" key="4">
    <source>
        <dbReference type="ARBA" id="ARBA00022722"/>
    </source>
</evidence>
<dbReference type="EC" id="3.1.-.-" evidence="13"/>
<dbReference type="GO" id="GO:0003677">
    <property type="term" value="F:DNA binding"/>
    <property type="evidence" value="ECO:0007669"/>
    <property type="project" value="UniProtKB-UniRule"/>
</dbReference>
<keyword evidence="12 13" id="KW-0539">Nucleus</keyword>
<proteinExistence type="inferred from homology"/>
<keyword evidence="15" id="KW-1185">Reference proteome</keyword>
<keyword evidence="5 13" id="KW-0479">Metal-binding</keyword>
<dbReference type="InterPro" id="IPR006084">
    <property type="entry name" value="XPG/Rad2"/>
</dbReference>
<protein>
    <recommendedName>
        <fullName evidence="3 13">Exonuclease 1</fullName>
        <ecNumber evidence="13">3.1.-.-</ecNumber>
    </recommendedName>
</protein>
<keyword evidence="10 13" id="KW-0267">Excision nuclease</keyword>
<dbReference type="GO" id="GO:0005634">
    <property type="term" value="C:nucleus"/>
    <property type="evidence" value="ECO:0007669"/>
    <property type="project" value="UniProtKB-SubCell"/>
</dbReference>
<evidence type="ECO:0000256" key="6">
    <source>
        <dbReference type="ARBA" id="ARBA00022763"/>
    </source>
</evidence>
<comment type="subcellular location">
    <subcellularLocation>
        <location evidence="1 13">Nucleus</location>
    </subcellularLocation>
</comment>
<dbReference type="InterPro" id="IPR036279">
    <property type="entry name" value="5-3_exonuclease_C_sf"/>
</dbReference>
<comment type="cofactor">
    <cofactor evidence="13">
        <name>Mg(2+)</name>
        <dbReference type="ChEBI" id="CHEBI:18420"/>
    </cofactor>
    <text evidence="13">Binds 2 magnesium ions per subunit. They probably participate in the reaction catalyzed by the enzyme. May bind an additional third magnesium ion after substrate binding.</text>
</comment>
<keyword evidence="6 13" id="KW-0227">DNA damage</keyword>